<gene>
    <name evidence="2" type="ORF">B1806_01680</name>
</gene>
<proteinExistence type="predicted"/>
<comment type="caution">
    <text evidence="2">The sequence shown here is derived from an EMBL/GenBank/DDBJ whole genome shotgun (WGS) entry which is preliminary data.</text>
</comment>
<dbReference type="RefSeq" id="WP_081126165.1">
    <property type="nucleotide sequence ID" value="NZ_LDOS01000001.1"/>
</dbReference>
<keyword evidence="3" id="KW-1185">Reference proteome</keyword>
<reference evidence="2 3" key="1">
    <citation type="submission" date="2017-02" db="EMBL/GenBank/DDBJ databases">
        <title>Whole genome sequencing of Metallibacterium scheffleri DSM 24874 (T).</title>
        <authorList>
            <person name="Kumar S."/>
            <person name="Patil P."/>
            <person name="Patil P.B."/>
        </authorList>
    </citation>
    <scope>NUCLEOTIDE SEQUENCE [LARGE SCALE GENOMIC DNA]</scope>
    <source>
        <strain evidence="2 3">DSM 24874</strain>
    </source>
</reference>
<dbReference type="Proteomes" id="UP000307749">
    <property type="component" value="Unassembled WGS sequence"/>
</dbReference>
<organism evidence="2 3">
    <name type="scientific">Metallibacterium scheffleri</name>
    <dbReference type="NCBI Taxonomy" id="993689"/>
    <lineage>
        <taxon>Bacteria</taxon>
        <taxon>Pseudomonadati</taxon>
        <taxon>Pseudomonadota</taxon>
        <taxon>Gammaproteobacteria</taxon>
        <taxon>Lysobacterales</taxon>
        <taxon>Rhodanobacteraceae</taxon>
        <taxon>Metallibacterium</taxon>
    </lineage>
</organism>
<dbReference type="EMBL" id="MWQO01000006">
    <property type="protein sequence ID" value="THD11815.1"/>
    <property type="molecule type" value="Genomic_DNA"/>
</dbReference>
<sequence>MDALSETTSLQALLLREAWWRWRARHGLAPGRLRLARAGRLGLPIAGAVLAGLALAWLLPNVALLTARQPLFLLLLLAAFAARGGLTAAHALHAAADEHWLQALPLSATRRRLHVWLLGSLHACARTLPLWLTLYVAVFHVMSFASMSAAGAALVVMFLAGACGSLWGMRRRHARLDAHVMPRACSVAPLPSAPPLLDADRAGVASLRILLWHWQLRRLGHLRPDRHKLLLAVIALMPQWAPRLAPRYSCSPSPG</sequence>
<dbReference type="STRING" id="993689.GCA_002077135_00783"/>
<keyword evidence="1" id="KW-1133">Transmembrane helix</keyword>
<dbReference type="AlphaFoldDB" id="A0A4S3KRT2"/>
<protein>
    <submittedName>
        <fullName evidence="2">Uncharacterized protein</fullName>
    </submittedName>
</protein>
<keyword evidence="1" id="KW-0472">Membrane</keyword>
<keyword evidence="1" id="KW-0812">Transmembrane</keyword>
<feature type="transmembrane region" description="Helical" evidence="1">
    <location>
        <begin position="71"/>
        <end position="92"/>
    </location>
</feature>
<evidence type="ECO:0000256" key="1">
    <source>
        <dbReference type="SAM" id="Phobius"/>
    </source>
</evidence>
<name>A0A4S3KRT2_9GAMM</name>
<evidence type="ECO:0000313" key="2">
    <source>
        <dbReference type="EMBL" id="THD11815.1"/>
    </source>
</evidence>
<evidence type="ECO:0000313" key="3">
    <source>
        <dbReference type="Proteomes" id="UP000307749"/>
    </source>
</evidence>
<feature type="transmembrane region" description="Helical" evidence="1">
    <location>
        <begin position="41"/>
        <end position="59"/>
    </location>
</feature>
<accession>A0A4S3KRT2</accession>
<feature type="transmembrane region" description="Helical" evidence="1">
    <location>
        <begin position="144"/>
        <end position="167"/>
    </location>
</feature>
<feature type="transmembrane region" description="Helical" evidence="1">
    <location>
        <begin position="113"/>
        <end position="138"/>
    </location>
</feature>